<dbReference type="AlphaFoldDB" id="A0A2N3HTH4"/>
<dbReference type="GO" id="GO:0005737">
    <property type="term" value="C:cytoplasm"/>
    <property type="evidence" value="ECO:0007669"/>
    <property type="project" value="TreeGrafter"/>
</dbReference>
<organism evidence="6 7">
    <name type="scientific">Labilibaculum filiforme</name>
    <dbReference type="NCBI Taxonomy" id="1940526"/>
    <lineage>
        <taxon>Bacteria</taxon>
        <taxon>Pseudomonadati</taxon>
        <taxon>Bacteroidota</taxon>
        <taxon>Bacteroidia</taxon>
        <taxon>Marinilabiliales</taxon>
        <taxon>Marinifilaceae</taxon>
        <taxon>Labilibaculum</taxon>
    </lineage>
</organism>
<dbReference type="PROSITE" id="PS51819">
    <property type="entry name" value="VOC"/>
    <property type="match status" value="1"/>
</dbReference>
<dbReference type="InterPro" id="IPR037523">
    <property type="entry name" value="VOC_core"/>
</dbReference>
<name>A0A2N3HTH4_9BACT</name>
<keyword evidence="6" id="KW-0456">Lyase</keyword>
<evidence type="ECO:0000259" key="5">
    <source>
        <dbReference type="PROSITE" id="PS51819"/>
    </source>
</evidence>
<dbReference type="PANTHER" id="PTHR46036:SF5">
    <property type="entry name" value="LACTOYLGLUTATHIONE LYASE"/>
    <property type="match status" value="1"/>
</dbReference>
<dbReference type="Proteomes" id="UP000233535">
    <property type="component" value="Unassembled WGS sequence"/>
</dbReference>
<feature type="domain" description="VOC" evidence="5">
    <location>
        <begin position="4"/>
        <end position="126"/>
    </location>
</feature>
<dbReference type="GO" id="GO:0019243">
    <property type="term" value="P:methylglyoxal catabolic process to D-lactate via S-lactoyl-glutathione"/>
    <property type="evidence" value="ECO:0007669"/>
    <property type="project" value="TreeGrafter"/>
</dbReference>
<dbReference type="RefSeq" id="WP_101262683.1">
    <property type="nucleotide sequence ID" value="NZ_MVDD01000015.1"/>
</dbReference>
<dbReference type="PANTHER" id="PTHR46036">
    <property type="entry name" value="LACTOYLGLUTATHIONE LYASE"/>
    <property type="match status" value="1"/>
</dbReference>
<proteinExistence type="predicted"/>
<dbReference type="Gene3D" id="3.10.180.10">
    <property type="entry name" value="2,3-Dihydroxybiphenyl 1,2-Dioxygenase, domain 1"/>
    <property type="match status" value="1"/>
</dbReference>
<dbReference type="SUPFAM" id="SSF54593">
    <property type="entry name" value="Glyoxalase/Bleomycin resistance protein/Dihydroxybiphenyl dioxygenase"/>
    <property type="match status" value="1"/>
</dbReference>
<protein>
    <recommendedName>
        <fullName evidence="2">Aldoketomutase</fullName>
    </recommendedName>
    <alternativeName>
        <fullName evidence="1">Ketone-aldehyde mutase</fullName>
    </alternativeName>
    <alternativeName>
        <fullName evidence="3">Methylglyoxalase</fullName>
    </alternativeName>
    <alternativeName>
        <fullName evidence="4">S-D-lactoylglutathione methylglyoxal lyase</fullName>
    </alternativeName>
</protein>
<comment type="caution">
    <text evidence="6">The sequence shown here is derived from an EMBL/GenBank/DDBJ whole genome shotgun (WGS) entry which is preliminary data.</text>
</comment>
<evidence type="ECO:0000256" key="2">
    <source>
        <dbReference type="ARBA" id="ARBA00030892"/>
    </source>
</evidence>
<sequence>MKYKLEHACIRVMDLDKSLEFYKKALSLEEVRRLDYPDYKFTLVYLSDEDKNFEIELTHNYNPEKPYEMGNGFSHFALTVSDLESSYEFHKNMGLEITALKGLPGEKPKYYFITDPDGYKMEIIRGDEL</sequence>
<dbReference type="InterPro" id="IPR004360">
    <property type="entry name" value="Glyas_Fos-R_dOase_dom"/>
</dbReference>
<evidence type="ECO:0000256" key="1">
    <source>
        <dbReference type="ARBA" id="ARBA00030291"/>
    </source>
</evidence>
<evidence type="ECO:0000313" key="6">
    <source>
        <dbReference type="EMBL" id="PKQ61352.1"/>
    </source>
</evidence>
<keyword evidence="7" id="KW-1185">Reference proteome</keyword>
<evidence type="ECO:0000313" key="7">
    <source>
        <dbReference type="Proteomes" id="UP000233535"/>
    </source>
</evidence>
<gene>
    <name evidence="6" type="ORF">BZG02_16310</name>
</gene>
<evidence type="ECO:0000256" key="3">
    <source>
        <dbReference type="ARBA" id="ARBA00032460"/>
    </source>
</evidence>
<dbReference type="EMBL" id="MVDD01000015">
    <property type="protein sequence ID" value="PKQ61352.1"/>
    <property type="molecule type" value="Genomic_DNA"/>
</dbReference>
<dbReference type="InterPro" id="IPR029068">
    <property type="entry name" value="Glyas_Bleomycin-R_OHBP_Dase"/>
</dbReference>
<evidence type="ECO:0000256" key="4">
    <source>
        <dbReference type="ARBA" id="ARBA00033298"/>
    </source>
</evidence>
<dbReference type="GO" id="GO:0004462">
    <property type="term" value="F:lactoylglutathione lyase activity"/>
    <property type="evidence" value="ECO:0007669"/>
    <property type="project" value="TreeGrafter"/>
</dbReference>
<accession>A0A2N3HTH4</accession>
<reference evidence="6 7" key="1">
    <citation type="journal article" date="2017" name="Front. Microbiol.">
        <title>Labilibaculum manganireducens gen. nov., sp. nov. and Labilibaculum filiforme sp. nov., Novel Bacteroidetes Isolated from Subsurface Sediments of the Baltic Sea.</title>
        <authorList>
            <person name="Vandieken V."/>
            <person name="Marshall I.P."/>
            <person name="Niemann H."/>
            <person name="Engelen B."/>
            <person name="Cypionka H."/>
        </authorList>
    </citation>
    <scope>NUCLEOTIDE SEQUENCE [LARGE SCALE GENOMIC DNA]</scope>
    <source>
        <strain evidence="6 7">59.16B</strain>
    </source>
</reference>
<dbReference type="Pfam" id="PF00903">
    <property type="entry name" value="Glyoxalase"/>
    <property type="match status" value="1"/>
</dbReference>
<dbReference type="OrthoDB" id="192739at2"/>